<protein>
    <submittedName>
        <fullName evidence="5">GntR family transcriptional regulator</fullName>
    </submittedName>
</protein>
<dbReference type="RefSeq" id="WP_073298286.1">
    <property type="nucleotide sequence ID" value="NZ_FQUF01000023.1"/>
</dbReference>
<gene>
    <name evidence="5" type="ORF">SAMN02745249_01545</name>
</gene>
<dbReference type="Gene3D" id="1.10.10.10">
    <property type="entry name" value="Winged helix-like DNA-binding domain superfamily/Winged helix DNA-binding domain"/>
    <property type="match status" value="1"/>
</dbReference>
<dbReference type="InterPro" id="IPR028978">
    <property type="entry name" value="Chorismate_lyase_/UTRA_dom_sf"/>
</dbReference>
<dbReference type="CDD" id="cd07377">
    <property type="entry name" value="WHTH_GntR"/>
    <property type="match status" value="1"/>
</dbReference>
<dbReference type="EMBL" id="FQUF01000023">
    <property type="protein sequence ID" value="SHE97237.1"/>
    <property type="molecule type" value="Genomic_DNA"/>
</dbReference>
<keyword evidence="3" id="KW-0804">Transcription</keyword>
<dbReference type="InterPro" id="IPR036390">
    <property type="entry name" value="WH_DNA-bd_sf"/>
</dbReference>
<dbReference type="SUPFAM" id="SSF64288">
    <property type="entry name" value="Chorismate lyase-like"/>
    <property type="match status" value="1"/>
</dbReference>
<keyword evidence="2" id="KW-0238">DNA-binding</keyword>
<dbReference type="AlphaFoldDB" id="A0A1M4XUH9"/>
<dbReference type="GO" id="GO:0003677">
    <property type="term" value="F:DNA binding"/>
    <property type="evidence" value="ECO:0007669"/>
    <property type="project" value="UniProtKB-KW"/>
</dbReference>
<dbReference type="Gene3D" id="3.40.1410.10">
    <property type="entry name" value="Chorismate lyase-like"/>
    <property type="match status" value="1"/>
</dbReference>
<organism evidence="5 6">
    <name type="scientific">Atopostipes suicloacalis DSM 15692</name>
    <dbReference type="NCBI Taxonomy" id="1121025"/>
    <lineage>
        <taxon>Bacteria</taxon>
        <taxon>Bacillati</taxon>
        <taxon>Bacillota</taxon>
        <taxon>Bacilli</taxon>
        <taxon>Lactobacillales</taxon>
        <taxon>Carnobacteriaceae</taxon>
        <taxon>Atopostipes</taxon>
    </lineage>
</organism>
<feature type="domain" description="HTH gntR-type" evidence="4">
    <location>
        <begin position="3"/>
        <end position="69"/>
    </location>
</feature>
<dbReference type="SMART" id="SM00866">
    <property type="entry name" value="UTRA"/>
    <property type="match status" value="1"/>
</dbReference>
<proteinExistence type="predicted"/>
<dbReference type="GO" id="GO:0045892">
    <property type="term" value="P:negative regulation of DNA-templated transcription"/>
    <property type="evidence" value="ECO:0007669"/>
    <property type="project" value="TreeGrafter"/>
</dbReference>
<dbReference type="GO" id="GO:0003700">
    <property type="term" value="F:DNA-binding transcription factor activity"/>
    <property type="evidence" value="ECO:0007669"/>
    <property type="project" value="InterPro"/>
</dbReference>
<sequence length="238" mass="27573">MEQSLYIQLSEKLIEKIKEMEVGQLLPSERKLAEIYSVSRTTVRLALDNLEVRGYILRQHGKGSIVVDYHKSLINLSEMYSFTEQMKALGQEPSTKLISHSIIDANDKLNDIFLNSEKKFIKLIRLRSSDGVPMMYEESFIPFSKFHDIKINDIKERSLYDIFKEDFDEVVKLAQEEFSADLVSKEAAKQLDISPDSAVLQIYRTTVNIKNETIEYTESKADPSKFSYRTIHHNHIES</sequence>
<dbReference type="Proteomes" id="UP000184128">
    <property type="component" value="Unassembled WGS sequence"/>
</dbReference>
<accession>A0A1M4XUH9</accession>
<dbReference type="PROSITE" id="PS50949">
    <property type="entry name" value="HTH_GNTR"/>
    <property type="match status" value="1"/>
</dbReference>
<dbReference type="InterPro" id="IPR036388">
    <property type="entry name" value="WH-like_DNA-bd_sf"/>
</dbReference>
<dbReference type="SUPFAM" id="SSF46785">
    <property type="entry name" value="Winged helix' DNA-binding domain"/>
    <property type="match status" value="1"/>
</dbReference>
<dbReference type="PANTHER" id="PTHR44846:SF1">
    <property type="entry name" value="MANNOSYL-D-GLYCERATE TRANSPORT_METABOLISM SYSTEM REPRESSOR MNGR-RELATED"/>
    <property type="match status" value="1"/>
</dbReference>
<keyword evidence="6" id="KW-1185">Reference proteome</keyword>
<dbReference type="SMART" id="SM00345">
    <property type="entry name" value="HTH_GNTR"/>
    <property type="match status" value="1"/>
</dbReference>
<keyword evidence="1" id="KW-0805">Transcription regulation</keyword>
<dbReference type="Pfam" id="PF00392">
    <property type="entry name" value="GntR"/>
    <property type="match status" value="1"/>
</dbReference>
<dbReference type="PANTHER" id="PTHR44846">
    <property type="entry name" value="MANNOSYL-D-GLYCERATE TRANSPORT/METABOLISM SYSTEM REPRESSOR MNGR-RELATED"/>
    <property type="match status" value="1"/>
</dbReference>
<dbReference type="STRING" id="1121025.SAMN02745249_01545"/>
<reference evidence="5 6" key="1">
    <citation type="submission" date="2016-11" db="EMBL/GenBank/DDBJ databases">
        <authorList>
            <person name="Jaros S."/>
            <person name="Januszkiewicz K."/>
            <person name="Wedrychowicz H."/>
        </authorList>
    </citation>
    <scope>NUCLEOTIDE SEQUENCE [LARGE SCALE GENOMIC DNA]</scope>
    <source>
        <strain evidence="5 6">DSM 15692</strain>
    </source>
</reference>
<dbReference type="PRINTS" id="PR00035">
    <property type="entry name" value="HTHGNTR"/>
</dbReference>
<dbReference type="OrthoDB" id="9815017at2"/>
<evidence type="ECO:0000313" key="5">
    <source>
        <dbReference type="EMBL" id="SHE97237.1"/>
    </source>
</evidence>
<evidence type="ECO:0000313" key="6">
    <source>
        <dbReference type="Proteomes" id="UP000184128"/>
    </source>
</evidence>
<dbReference type="Pfam" id="PF07702">
    <property type="entry name" value="UTRA"/>
    <property type="match status" value="1"/>
</dbReference>
<dbReference type="InterPro" id="IPR000524">
    <property type="entry name" value="Tscrpt_reg_HTH_GntR"/>
</dbReference>
<evidence type="ECO:0000256" key="2">
    <source>
        <dbReference type="ARBA" id="ARBA00023125"/>
    </source>
</evidence>
<dbReference type="InterPro" id="IPR050679">
    <property type="entry name" value="Bact_HTH_transcr_reg"/>
</dbReference>
<dbReference type="InterPro" id="IPR011663">
    <property type="entry name" value="UTRA"/>
</dbReference>
<evidence type="ECO:0000259" key="4">
    <source>
        <dbReference type="PROSITE" id="PS50949"/>
    </source>
</evidence>
<name>A0A1M4XUH9_9LACT</name>
<evidence type="ECO:0000256" key="1">
    <source>
        <dbReference type="ARBA" id="ARBA00023015"/>
    </source>
</evidence>
<evidence type="ECO:0000256" key="3">
    <source>
        <dbReference type="ARBA" id="ARBA00023163"/>
    </source>
</evidence>